<gene>
    <name evidence="10" type="ORF">GPM918_LOCUS3572</name>
    <name evidence="11" type="ORF">SRO942_LOCUS3572</name>
</gene>
<dbReference type="AlphaFoldDB" id="A0A813SVN6"/>
<organism evidence="10 12">
    <name type="scientific">Didymodactylos carnosus</name>
    <dbReference type="NCBI Taxonomy" id="1234261"/>
    <lineage>
        <taxon>Eukaryota</taxon>
        <taxon>Metazoa</taxon>
        <taxon>Spiralia</taxon>
        <taxon>Gnathifera</taxon>
        <taxon>Rotifera</taxon>
        <taxon>Eurotatoria</taxon>
        <taxon>Bdelloidea</taxon>
        <taxon>Philodinida</taxon>
        <taxon>Philodinidae</taxon>
        <taxon>Didymodactylos</taxon>
    </lineage>
</organism>
<dbReference type="PROSITE" id="PS50002">
    <property type="entry name" value="SH3"/>
    <property type="match status" value="1"/>
</dbReference>
<dbReference type="PROSITE" id="PS00020">
    <property type="entry name" value="ACTININ_2"/>
    <property type="match status" value="1"/>
</dbReference>
<dbReference type="Pfam" id="PF00307">
    <property type="entry name" value="CH"/>
    <property type="match status" value="2"/>
</dbReference>
<dbReference type="EMBL" id="CAJNOQ010000445">
    <property type="protein sequence ID" value="CAF0802124.1"/>
    <property type="molecule type" value="Genomic_DNA"/>
</dbReference>
<dbReference type="OrthoDB" id="18740at2759"/>
<evidence type="ECO:0000256" key="5">
    <source>
        <dbReference type="ARBA" id="ARBA00023203"/>
    </source>
</evidence>
<dbReference type="EMBL" id="CAJOBC010000445">
    <property type="protein sequence ID" value="CAF3587224.1"/>
    <property type="molecule type" value="Genomic_DNA"/>
</dbReference>
<evidence type="ECO:0000256" key="3">
    <source>
        <dbReference type="ARBA" id="ARBA00022658"/>
    </source>
</evidence>
<feature type="compositionally biased region" description="Polar residues" evidence="7">
    <location>
        <begin position="557"/>
        <end position="572"/>
    </location>
</feature>
<dbReference type="Gene3D" id="1.10.418.10">
    <property type="entry name" value="Calponin-like domain"/>
    <property type="match status" value="2"/>
</dbReference>
<evidence type="ECO:0000256" key="1">
    <source>
        <dbReference type="ARBA" id="ARBA00022443"/>
    </source>
</evidence>
<dbReference type="CDD" id="cd21188">
    <property type="entry name" value="CH_PLEC-like_rpt1"/>
    <property type="match status" value="1"/>
</dbReference>
<evidence type="ECO:0000313" key="12">
    <source>
        <dbReference type="Proteomes" id="UP000663829"/>
    </source>
</evidence>
<comment type="caution">
    <text evidence="10">The sequence shown here is derived from an EMBL/GenBank/DDBJ whole genome shotgun (WGS) entry which is preliminary data.</text>
</comment>
<protein>
    <submittedName>
        <fullName evidence="10">Uncharacterized protein</fullName>
    </submittedName>
</protein>
<dbReference type="GO" id="GO:0005085">
    <property type="term" value="F:guanyl-nucleotide exchange factor activity"/>
    <property type="evidence" value="ECO:0007669"/>
    <property type="project" value="UniProtKB-KW"/>
</dbReference>
<dbReference type="InterPro" id="IPR036028">
    <property type="entry name" value="SH3-like_dom_sf"/>
</dbReference>
<proteinExistence type="predicted"/>
<dbReference type="PROSITE" id="PS50021">
    <property type="entry name" value="CH"/>
    <property type="match status" value="2"/>
</dbReference>
<dbReference type="PROSITE" id="PS00019">
    <property type="entry name" value="ACTININ_1"/>
    <property type="match status" value="1"/>
</dbReference>
<dbReference type="Gene3D" id="2.30.30.40">
    <property type="entry name" value="SH3 Domains"/>
    <property type="match status" value="1"/>
</dbReference>
<keyword evidence="3" id="KW-0344">Guanine-nucleotide releasing factor</keyword>
<evidence type="ECO:0000256" key="7">
    <source>
        <dbReference type="SAM" id="MobiDB-lite"/>
    </source>
</evidence>
<dbReference type="Proteomes" id="UP000681722">
    <property type="component" value="Unassembled WGS sequence"/>
</dbReference>
<dbReference type="Proteomes" id="UP000663829">
    <property type="component" value="Unassembled WGS sequence"/>
</dbReference>
<evidence type="ECO:0000259" key="9">
    <source>
        <dbReference type="PROSITE" id="PS50021"/>
    </source>
</evidence>
<keyword evidence="12" id="KW-1185">Reference proteome</keyword>
<feature type="domain" description="Calponin-homology (CH)" evidence="9">
    <location>
        <begin position="206"/>
        <end position="311"/>
    </location>
</feature>
<feature type="region of interest" description="Disordered" evidence="7">
    <location>
        <begin position="1"/>
        <end position="28"/>
    </location>
</feature>
<keyword evidence="2" id="KW-0597">Phosphoprotein</keyword>
<evidence type="ECO:0000259" key="8">
    <source>
        <dbReference type="PROSITE" id="PS50002"/>
    </source>
</evidence>
<dbReference type="SUPFAM" id="SSF50044">
    <property type="entry name" value="SH3-domain"/>
    <property type="match status" value="1"/>
</dbReference>
<feature type="domain" description="Calponin-homology (CH)" evidence="9">
    <location>
        <begin position="64"/>
        <end position="170"/>
    </location>
</feature>
<dbReference type="GO" id="GO:0003779">
    <property type="term" value="F:actin binding"/>
    <property type="evidence" value="ECO:0007669"/>
    <property type="project" value="UniProtKB-KW"/>
</dbReference>
<dbReference type="SMART" id="SM00033">
    <property type="entry name" value="CH"/>
    <property type="match status" value="2"/>
</dbReference>
<keyword evidence="4" id="KW-0677">Repeat</keyword>
<feature type="region of interest" description="Disordered" evidence="7">
    <location>
        <begin position="550"/>
        <end position="572"/>
    </location>
</feature>
<evidence type="ECO:0000256" key="2">
    <source>
        <dbReference type="ARBA" id="ARBA00022553"/>
    </source>
</evidence>
<dbReference type="FunFam" id="1.10.418.10:FF:000048">
    <property type="entry name" value="Short stop, isoform B"/>
    <property type="match status" value="1"/>
</dbReference>
<dbReference type="SUPFAM" id="SSF46966">
    <property type="entry name" value="Spectrin repeat"/>
    <property type="match status" value="2"/>
</dbReference>
<name>A0A813SVN6_9BILA</name>
<feature type="domain" description="SH3" evidence="8">
    <location>
        <begin position="878"/>
        <end position="935"/>
    </location>
</feature>
<dbReference type="Gene3D" id="1.20.58.60">
    <property type="match status" value="3"/>
</dbReference>
<dbReference type="InterPro" id="IPR036872">
    <property type="entry name" value="CH_dom_sf"/>
</dbReference>
<evidence type="ECO:0000256" key="4">
    <source>
        <dbReference type="ARBA" id="ARBA00022737"/>
    </source>
</evidence>
<reference evidence="10" key="1">
    <citation type="submission" date="2021-02" db="EMBL/GenBank/DDBJ databases">
        <authorList>
            <person name="Nowell W R."/>
        </authorList>
    </citation>
    <scope>NUCLEOTIDE SEQUENCE</scope>
</reference>
<dbReference type="Pfam" id="PF17902">
    <property type="entry name" value="SH3_10"/>
    <property type="match status" value="1"/>
</dbReference>
<dbReference type="SUPFAM" id="SSF47576">
    <property type="entry name" value="Calponin-homology domain, CH-domain"/>
    <property type="match status" value="1"/>
</dbReference>
<sequence>MNENVNYNPLHAEQEDLDDFENVNNNNNNGYENDDDWLVTKDIGVFSLDPADRKVLKVADQRDAVQKKTFTKWLNGHLSKTEGNVEITDLFNDLRDGHNLMTLLEIFTSRQIPRERGSSKFHALQNVEMCLSCLEKQHNIRLVNIRPEEIVDGNPKLTLGLIWRIILHFQFSDIQLNPSDLIDSPTIKTKIATVRGEKSKIYNDDLSYRNMLLIWARKQCEHYPGIKIDDFSKSWRDGRAFLAILHRKNPQLVNMEQAYRSSNHTNLQIAFDTAQQHYGIAKLIDPEDVDNDNPDEKSIFLYISHLYKICPSIPEHPFQQNYDQISLESQLSYEYTCLASDLLKWIKLKLRMFNSEVLNQKTLHELKAFQNALQLIRQDEMIKYNRLLQRMVAIDFELQNLHLNKPQPDINSINLTWKKLEDSMEYIENELTTILNRYDRLKPEIERVHFVLNQVEQEITKIEQMFESNSPLFYNVDGTVSRLTTGQLITSLTDIQERTDNALNNCRSLCTLTQPNNPHPDVIQLIDRIEFLNRRVNDLNIHLGHLNSDNIRHTTKQQRLSGPSQSNKLSSPITTTTRIVDPPIVVQNKNNVDLVEYLNSCLNWVKQKQNTTDRFDLGSDLPSTITDIEQCEKLSNAIDDFETKIQQCKQNKHSISISEQNMYDRGLYELQAAYAHLNSSIKRLNQTLADWHRFMSYSNDLLKWISNAESNEIDREWTDITDRTLINQYMQQKKNLEISLEDRLKDCERLEYFTHSINREKHIEIESIVQEYMNKIRVGLDRLKSLLFCFNIHLKNAEEYNQFFDQVDTIRYEINNVNEILCTCMNQINNDEHHPYSIDLIQRCIDDVMIKKASIEQQYEHLHHLCQMIKPLDIHQRKNIKNAIVLCSYNFEQITIMKGETVNIDDCSNSNWWLVHRRNDANNRIPSVILELIPPSPEAYLKLDTIRKELEELNQFLFDINVCLIKDDLQLKINRLLEWDINKYCSVSELERKALLNEIDEQLDKIVTNEAGYTNSNSKILLNEQYRVHQHFLNLSDQIEMLTESLHNLPSTSQNRLVVNDDLKSIETKLTQLKSILKSRLTTTIPKTSDDLTILFNEHKLKYYCGNKSD</sequence>
<dbReference type="InterPro" id="IPR001589">
    <property type="entry name" value="Actinin_actin-bd_CS"/>
</dbReference>
<keyword evidence="1 6" id="KW-0728">SH3 domain</keyword>
<evidence type="ECO:0000313" key="10">
    <source>
        <dbReference type="EMBL" id="CAF0802124.1"/>
    </source>
</evidence>
<keyword evidence="5" id="KW-0009">Actin-binding</keyword>
<dbReference type="InterPro" id="IPR001452">
    <property type="entry name" value="SH3_domain"/>
</dbReference>
<evidence type="ECO:0000313" key="11">
    <source>
        <dbReference type="EMBL" id="CAF3587224.1"/>
    </source>
</evidence>
<evidence type="ECO:0000256" key="6">
    <source>
        <dbReference type="PROSITE-ProRule" id="PRU00192"/>
    </source>
</evidence>
<dbReference type="PANTHER" id="PTHR11915">
    <property type="entry name" value="SPECTRIN/FILAMIN RELATED CYTOSKELETAL PROTEIN"/>
    <property type="match status" value="1"/>
</dbReference>
<dbReference type="InterPro" id="IPR001715">
    <property type="entry name" value="CH_dom"/>
</dbReference>
<accession>A0A813SVN6</accession>
<dbReference type="InterPro" id="IPR041615">
    <property type="entry name" value="Desmoplakin_SH3"/>
</dbReference>